<dbReference type="InterPro" id="IPR018289">
    <property type="entry name" value="MULE_transposase_dom"/>
</dbReference>
<dbReference type="Proteomes" id="UP000008810">
    <property type="component" value="Chromosome 2"/>
</dbReference>
<organism evidence="3">
    <name type="scientific">Brachypodium distachyon</name>
    <name type="common">Purple false brome</name>
    <name type="synonym">Trachynia distachya</name>
    <dbReference type="NCBI Taxonomy" id="15368"/>
    <lineage>
        <taxon>Eukaryota</taxon>
        <taxon>Viridiplantae</taxon>
        <taxon>Streptophyta</taxon>
        <taxon>Embryophyta</taxon>
        <taxon>Tracheophyta</taxon>
        <taxon>Spermatophyta</taxon>
        <taxon>Magnoliopsida</taxon>
        <taxon>Liliopsida</taxon>
        <taxon>Poales</taxon>
        <taxon>Poaceae</taxon>
        <taxon>BOP clade</taxon>
        <taxon>Pooideae</taxon>
        <taxon>Stipodae</taxon>
        <taxon>Brachypodieae</taxon>
        <taxon>Brachypodium</taxon>
    </lineage>
</organism>
<evidence type="ECO:0000313" key="5">
    <source>
        <dbReference type="Proteomes" id="UP000008810"/>
    </source>
</evidence>
<dbReference type="AlphaFoldDB" id="A0A0Q3JY90"/>
<dbReference type="OrthoDB" id="643208at2759"/>
<dbReference type="PANTHER" id="PTHR47482:SF5">
    <property type="entry name" value="FAR1 DOMAIN-CONTAINING PROTEIN"/>
    <property type="match status" value="1"/>
</dbReference>
<dbReference type="PANTHER" id="PTHR47482">
    <property type="entry name" value="OS11G0632001 PROTEIN"/>
    <property type="match status" value="1"/>
</dbReference>
<evidence type="ECO:0000259" key="2">
    <source>
        <dbReference type="PROSITE" id="PS50966"/>
    </source>
</evidence>
<dbReference type="GO" id="GO:0008270">
    <property type="term" value="F:zinc ion binding"/>
    <property type="evidence" value="ECO:0007669"/>
    <property type="project" value="UniProtKB-KW"/>
</dbReference>
<reference evidence="3" key="2">
    <citation type="submission" date="2017-06" db="EMBL/GenBank/DDBJ databases">
        <title>WGS assembly of Brachypodium distachyon.</title>
        <authorList>
            <consortium name="The International Brachypodium Initiative"/>
            <person name="Lucas S."/>
            <person name="Harmon-Smith M."/>
            <person name="Lail K."/>
            <person name="Tice H."/>
            <person name="Grimwood J."/>
            <person name="Bruce D."/>
            <person name="Barry K."/>
            <person name="Shu S."/>
            <person name="Lindquist E."/>
            <person name="Wang M."/>
            <person name="Pitluck S."/>
            <person name="Vogel J.P."/>
            <person name="Garvin D.F."/>
            <person name="Mockler T.C."/>
            <person name="Schmutz J."/>
            <person name="Rokhsar D."/>
            <person name="Bevan M.W."/>
        </authorList>
    </citation>
    <scope>NUCLEOTIDE SEQUENCE</scope>
    <source>
        <strain evidence="3">Bd21</strain>
    </source>
</reference>
<dbReference type="InterPro" id="IPR004330">
    <property type="entry name" value="FAR1_DNA_bnd_dom"/>
</dbReference>
<keyword evidence="5" id="KW-1185">Reference proteome</keyword>
<dbReference type="FunCoup" id="A0A0Q3JY90">
    <property type="interactions" value="24"/>
</dbReference>
<gene>
    <name evidence="3" type="ORF">BRADI_2g07911v3</name>
</gene>
<keyword evidence="1" id="KW-0862">Zinc</keyword>
<dbReference type="EMBL" id="CM000881">
    <property type="protein sequence ID" value="KQK03449.2"/>
    <property type="molecule type" value="Genomic_DNA"/>
</dbReference>
<dbReference type="PROSITE" id="PS50966">
    <property type="entry name" value="ZF_SWIM"/>
    <property type="match status" value="1"/>
</dbReference>
<evidence type="ECO:0000313" key="3">
    <source>
        <dbReference type="EMBL" id="KQK03449.2"/>
    </source>
</evidence>
<keyword evidence="1" id="KW-0863">Zinc-finger</keyword>
<protein>
    <recommendedName>
        <fullName evidence="2">SWIM-type domain-containing protein</fullName>
    </recommendedName>
</protein>
<accession>A0A0Q3JY90</accession>
<evidence type="ECO:0000256" key="1">
    <source>
        <dbReference type="PROSITE-ProRule" id="PRU00325"/>
    </source>
</evidence>
<name>A0A0Q3JY90_BRADI</name>
<evidence type="ECO:0000313" key="4">
    <source>
        <dbReference type="EnsemblPlants" id="KQK03449"/>
    </source>
</evidence>
<dbReference type="Pfam" id="PF03101">
    <property type="entry name" value="FAR1"/>
    <property type="match status" value="1"/>
</dbReference>
<dbReference type="InterPro" id="IPR007527">
    <property type="entry name" value="Znf_SWIM"/>
</dbReference>
<dbReference type="EnsemblPlants" id="KQK03449">
    <property type="protein sequence ID" value="KQK03449"/>
    <property type="gene ID" value="BRADI_2g07911v3"/>
</dbReference>
<dbReference type="InParanoid" id="A0A0Q3JY90"/>
<keyword evidence="1" id="KW-0479">Metal-binding</keyword>
<proteinExistence type="predicted"/>
<sequence>DNRVGGVGQEIRGEEKRFVVYPEIGTKFDSLDDAYNFYNLYSWEIGFGVRYSKCRLNVHRQKCMQEIACGCAGKPVKDNTRTIRCACPALIRLLRSDDRGWYICEHREAHNHPLSSTCGEKLHWQSHRHIDRYTKELVKQLRENNVSLGKVYSIIGSFFGSMEKIPFTKRSLKTLCGKISREQSERDAVKTMDVFSKMLEADPDFKYSVQVDDDSRIKTLMWTLGRSMDQYICFGDVLTFDTTYRTNLYDMPFGLFVGVNNHFQSIILGGVLMRDERVESFKWVFTEFMRMIGGKDRHPQTILTDQARAMELAIADVFPCTTHMWCKWHRVLDFWTYFHRVVDMICREEDFEKSWTDMIGKHRLEKQPYLTQIFEVRRKWAKPYFRDVFCAKMSSTQCSESANHVLKTYVPPGCPMHLFVEQYEKLQFDRTSEECYQEKRTSLSGIVLRANLPIERHASTVYTRTMFEQFGLSLFELGNYLLQEVEARKLYRVSHVNTSSCERWCQSVFNVSVNEADEQFNCECCFFQHAGMPCSHQLKVLNHLAYMEIPRSLILKRCTRDTRDILPPHLRMYQRDHGRPRAETYRHSNLSLTALEIVKMGDCDAEAYEMAMTEMVKICVGTTSSPNLVREKMFSSDMSCKIKCNHEVKT</sequence>
<reference evidence="4" key="3">
    <citation type="submission" date="2018-08" db="UniProtKB">
        <authorList>
            <consortium name="EnsemblPlants"/>
        </authorList>
    </citation>
    <scope>IDENTIFICATION</scope>
    <source>
        <strain evidence="4">cv. Bd21</strain>
    </source>
</reference>
<feature type="non-terminal residue" evidence="3">
    <location>
        <position position="1"/>
    </location>
</feature>
<dbReference type="Pfam" id="PF10551">
    <property type="entry name" value="MULE"/>
    <property type="match status" value="1"/>
</dbReference>
<feature type="domain" description="SWIM-type" evidence="2">
    <location>
        <begin position="509"/>
        <end position="545"/>
    </location>
</feature>
<dbReference type="Gramene" id="KQK03449">
    <property type="protein sequence ID" value="KQK03449"/>
    <property type="gene ID" value="BRADI_2g07911v3"/>
</dbReference>
<reference evidence="3 4" key="1">
    <citation type="journal article" date="2010" name="Nature">
        <title>Genome sequencing and analysis of the model grass Brachypodium distachyon.</title>
        <authorList>
            <consortium name="International Brachypodium Initiative"/>
        </authorList>
    </citation>
    <scope>NUCLEOTIDE SEQUENCE [LARGE SCALE GENOMIC DNA]</scope>
    <source>
        <strain evidence="3 4">Bd21</strain>
    </source>
</reference>